<keyword evidence="4" id="KW-1015">Disulfide bond</keyword>
<accession>A0AAW0DZY1</accession>
<evidence type="ECO:0000256" key="5">
    <source>
        <dbReference type="SAM" id="SignalP"/>
    </source>
</evidence>
<dbReference type="Proteomes" id="UP001383192">
    <property type="component" value="Unassembled WGS sequence"/>
</dbReference>
<keyword evidence="7" id="KW-1185">Reference proteome</keyword>
<keyword evidence="3" id="KW-0372">Hormone</keyword>
<dbReference type="GO" id="GO:0005179">
    <property type="term" value="F:hormone activity"/>
    <property type="evidence" value="ECO:0007669"/>
    <property type="project" value="UniProtKB-KW"/>
</dbReference>
<dbReference type="PANTHER" id="PTHR11245:SF6">
    <property type="entry name" value="DUF19 DOMAIN-CONTAINING PROTEIN"/>
    <property type="match status" value="1"/>
</dbReference>
<keyword evidence="5" id="KW-0732">Signal</keyword>
<sequence>MFIVPYIISLALVFTFTTVGVASSGLPDHTDVVYSSRRDTCSSPPLRSCAFYSDCLEAHFQCGPNGYPIGYGLKYCTKFSTPENLARFSQKGQDWMWDTMHCLQTALVPDLQTPATAPGACEKLEEKAFGTHAQCYVSSGLCTLPPSDWLVIVDIVGLDTLFGSWDALVQSIEAAGGCVEFYAWIIEKKLKDGWPF</sequence>
<reference evidence="6 7" key="1">
    <citation type="submission" date="2024-01" db="EMBL/GenBank/DDBJ databases">
        <title>A draft genome for a cacao thread blight-causing isolate of Paramarasmius palmivorus.</title>
        <authorList>
            <person name="Baruah I.K."/>
            <person name="Bukari Y."/>
            <person name="Amoako-Attah I."/>
            <person name="Meinhardt L.W."/>
            <person name="Bailey B.A."/>
            <person name="Cohen S.P."/>
        </authorList>
    </citation>
    <scope>NUCLEOTIDE SEQUENCE [LARGE SCALE GENOMIC DNA]</scope>
    <source>
        <strain evidence="6 7">GH-12</strain>
    </source>
</reference>
<evidence type="ECO:0000313" key="7">
    <source>
        <dbReference type="Proteomes" id="UP001383192"/>
    </source>
</evidence>
<organism evidence="6 7">
    <name type="scientific">Paramarasmius palmivorus</name>
    <dbReference type="NCBI Taxonomy" id="297713"/>
    <lineage>
        <taxon>Eukaryota</taxon>
        <taxon>Fungi</taxon>
        <taxon>Dikarya</taxon>
        <taxon>Basidiomycota</taxon>
        <taxon>Agaricomycotina</taxon>
        <taxon>Agaricomycetes</taxon>
        <taxon>Agaricomycetidae</taxon>
        <taxon>Agaricales</taxon>
        <taxon>Marasmiineae</taxon>
        <taxon>Marasmiaceae</taxon>
        <taxon>Paramarasmius</taxon>
    </lineage>
</organism>
<protein>
    <recommendedName>
        <fullName evidence="8">Stanniocalcin</fullName>
    </recommendedName>
</protein>
<dbReference type="PANTHER" id="PTHR11245">
    <property type="entry name" value="STANNIOCALCIN"/>
    <property type="match status" value="1"/>
</dbReference>
<name>A0AAW0DZY1_9AGAR</name>
<feature type="chain" id="PRO_5043519305" description="Stanniocalcin" evidence="5">
    <location>
        <begin position="23"/>
        <end position="196"/>
    </location>
</feature>
<evidence type="ECO:0008006" key="8">
    <source>
        <dbReference type="Google" id="ProtNLM"/>
    </source>
</evidence>
<proteinExistence type="inferred from homology"/>
<gene>
    <name evidence="6" type="ORF">VNI00_002423</name>
</gene>
<dbReference type="GO" id="GO:0006874">
    <property type="term" value="P:intracellular calcium ion homeostasis"/>
    <property type="evidence" value="ECO:0007669"/>
    <property type="project" value="TreeGrafter"/>
</dbReference>
<comment type="similarity">
    <text evidence="1">Belongs to the stanniocalcin family.</text>
</comment>
<evidence type="ECO:0000256" key="1">
    <source>
        <dbReference type="ARBA" id="ARBA00008693"/>
    </source>
</evidence>
<feature type="signal peptide" evidence="5">
    <location>
        <begin position="1"/>
        <end position="22"/>
    </location>
</feature>
<dbReference type="InterPro" id="IPR004978">
    <property type="entry name" value="Stanniocalcin"/>
</dbReference>
<evidence type="ECO:0000256" key="2">
    <source>
        <dbReference type="ARBA" id="ARBA00011748"/>
    </source>
</evidence>
<dbReference type="GO" id="GO:0005615">
    <property type="term" value="C:extracellular space"/>
    <property type="evidence" value="ECO:0007669"/>
    <property type="project" value="TreeGrafter"/>
</dbReference>
<comment type="caution">
    <text evidence="6">The sequence shown here is derived from an EMBL/GenBank/DDBJ whole genome shotgun (WGS) entry which is preliminary data.</text>
</comment>
<evidence type="ECO:0000313" key="6">
    <source>
        <dbReference type="EMBL" id="KAK7056706.1"/>
    </source>
</evidence>
<comment type="subunit">
    <text evidence="2">Homodimer; disulfide-linked.</text>
</comment>
<evidence type="ECO:0000256" key="3">
    <source>
        <dbReference type="ARBA" id="ARBA00022702"/>
    </source>
</evidence>
<evidence type="ECO:0000256" key="4">
    <source>
        <dbReference type="ARBA" id="ARBA00023157"/>
    </source>
</evidence>
<dbReference type="EMBL" id="JAYKXP010000006">
    <property type="protein sequence ID" value="KAK7056706.1"/>
    <property type="molecule type" value="Genomic_DNA"/>
</dbReference>
<dbReference type="AlphaFoldDB" id="A0AAW0DZY1"/>